<sequence>MRSRLNLIEMEIDSYQDRIDRLKLKDGFKEGLSERPRPTAINEKKDKLYAVQIDDELHFSNLDKTDIEVYLRSYLHQNKVNRNNWKLFYIKVKPEDSDNYVELKKSFEIFPVYPSISYEQKQLIKKFCSKTFKGLDFSSSNIQVLIYEVGLMCPIIYKRNLELTKYKFTDTNFSENLAQKYGISKEQQANEDGIEFSYEEFKKLQQHVIYKLSEPKTIQIIKADWEGLYEFEYVPDEYEQIVIDTLQLQDNIDPLAKQFQGQKYFSYKTDDQNLMLINNKNESLKIFYDA</sequence>
<protein>
    <submittedName>
        <fullName evidence="1">Uncharacterized protein</fullName>
    </submittedName>
</protein>
<dbReference type="InParanoid" id="A0A0V0QNU3"/>
<dbReference type="EMBL" id="LDAU01000126">
    <property type="protein sequence ID" value="KRX03786.1"/>
    <property type="molecule type" value="Genomic_DNA"/>
</dbReference>
<evidence type="ECO:0000313" key="2">
    <source>
        <dbReference type="Proteomes" id="UP000054937"/>
    </source>
</evidence>
<evidence type="ECO:0000313" key="1">
    <source>
        <dbReference type="EMBL" id="KRX03786.1"/>
    </source>
</evidence>
<dbReference type="AlphaFoldDB" id="A0A0V0QNU3"/>
<keyword evidence="2" id="KW-1185">Reference proteome</keyword>
<organism evidence="1 2">
    <name type="scientific">Pseudocohnilembus persalinus</name>
    <name type="common">Ciliate</name>
    <dbReference type="NCBI Taxonomy" id="266149"/>
    <lineage>
        <taxon>Eukaryota</taxon>
        <taxon>Sar</taxon>
        <taxon>Alveolata</taxon>
        <taxon>Ciliophora</taxon>
        <taxon>Intramacronucleata</taxon>
        <taxon>Oligohymenophorea</taxon>
        <taxon>Scuticociliatia</taxon>
        <taxon>Philasterida</taxon>
        <taxon>Pseudocohnilembidae</taxon>
        <taxon>Pseudocohnilembus</taxon>
    </lineage>
</organism>
<dbReference type="Proteomes" id="UP000054937">
    <property type="component" value="Unassembled WGS sequence"/>
</dbReference>
<reference evidence="1 2" key="1">
    <citation type="journal article" date="2015" name="Sci. Rep.">
        <title>Genome of the facultative scuticociliatosis pathogen Pseudocohnilembus persalinus provides insight into its virulence through horizontal gene transfer.</title>
        <authorList>
            <person name="Xiong J."/>
            <person name="Wang G."/>
            <person name="Cheng J."/>
            <person name="Tian M."/>
            <person name="Pan X."/>
            <person name="Warren A."/>
            <person name="Jiang C."/>
            <person name="Yuan D."/>
            <person name="Miao W."/>
        </authorList>
    </citation>
    <scope>NUCLEOTIDE SEQUENCE [LARGE SCALE GENOMIC DNA]</scope>
    <source>
        <strain evidence="1">36N120E</strain>
    </source>
</reference>
<name>A0A0V0QNU3_PSEPJ</name>
<proteinExistence type="predicted"/>
<comment type="caution">
    <text evidence="1">The sequence shown here is derived from an EMBL/GenBank/DDBJ whole genome shotgun (WGS) entry which is preliminary data.</text>
</comment>
<accession>A0A0V0QNU3</accession>
<gene>
    <name evidence="1" type="ORF">PPERSA_04294</name>
</gene>